<dbReference type="EMBL" id="FXAT01000020">
    <property type="protein sequence ID" value="SMG61261.1"/>
    <property type="molecule type" value="Genomic_DNA"/>
</dbReference>
<gene>
    <name evidence="1" type="ORF">SAMN06265784_12059</name>
</gene>
<dbReference type="AlphaFoldDB" id="A0A1X7M5E7"/>
<protein>
    <submittedName>
        <fullName evidence="1">Uncharacterized protein</fullName>
    </submittedName>
</protein>
<evidence type="ECO:0000313" key="1">
    <source>
        <dbReference type="EMBL" id="SMG61261.1"/>
    </source>
</evidence>
<name>A0A1X7M5E7_9BURK</name>
<organism evidence="1 2">
    <name type="scientific">Paraburkholderia susongensis</name>
    <dbReference type="NCBI Taxonomy" id="1515439"/>
    <lineage>
        <taxon>Bacteria</taxon>
        <taxon>Pseudomonadati</taxon>
        <taxon>Pseudomonadota</taxon>
        <taxon>Betaproteobacteria</taxon>
        <taxon>Burkholderiales</taxon>
        <taxon>Burkholderiaceae</taxon>
        <taxon>Paraburkholderia</taxon>
    </lineage>
</organism>
<dbReference type="Proteomes" id="UP000193228">
    <property type="component" value="Unassembled WGS sequence"/>
</dbReference>
<accession>A0A1X7M5E7</accession>
<proteinExistence type="predicted"/>
<sequence>MTCSTYSGVVISATRPVPSHGYTFLASPLCDYGIKHFFEMIDILLQLVTGRDL</sequence>
<evidence type="ECO:0000313" key="2">
    <source>
        <dbReference type="Proteomes" id="UP000193228"/>
    </source>
</evidence>
<keyword evidence="2" id="KW-1185">Reference proteome</keyword>
<reference evidence="2" key="1">
    <citation type="submission" date="2017-04" db="EMBL/GenBank/DDBJ databases">
        <authorList>
            <person name="Varghese N."/>
            <person name="Submissions S."/>
        </authorList>
    </citation>
    <scope>NUCLEOTIDE SEQUENCE [LARGE SCALE GENOMIC DNA]</scope>
    <source>
        <strain evidence="2">LMG 29540</strain>
    </source>
</reference>